<dbReference type="InterPro" id="IPR016032">
    <property type="entry name" value="Sig_transdc_resp-reg_C-effctor"/>
</dbReference>
<dbReference type="InterPro" id="IPR036388">
    <property type="entry name" value="WH-like_DNA-bd_sf"/>
</dbReference>
<sequence>MNLNIKTLGDFDIFFGEESLLKETKRSYKLYKLLQYFITFRNRKLLPEVIIDNLWKDQESNDPKNMLRTQIFRLRQLIKKFLPKGADDSKYFNITFINGYYCFEVGECAVLDIVEFEELIDRAGQKEDDDIDEAIDLYGQALEIYKGPYLSENSYEVWLVPVRNHYRRLYIKTLLKLIELYKKKDEHNKIIELCEKAIIIEPYEESIHICLMETMLRIGQIKSAMSHYEYISSLLSKETGVKSSPGLREIHRKIQRYYDEQGETDINNIKIKLEEGPAEGALFCDLDYFKFLYNVEKRRSTRDENIGYMSLITLKSDKDVSKTDELSRNTKSMLEVLEKTLRKGDVFTSWNDTQIIVMLANAKKDGLSKIEKRIRDYYQKVTKTYSNDVSIKFLPMSSDNLMP</sequence>
<gene>
    <name evidence="2" type="ORF">SAMN02745176_00653</name>
</gene>
<dbReference type="STRING" id="1122184.SAMN02745176_00653"/>
<dbReference type="Gene3D" id="1.10.10.10">
    <property type="entry name" value="Winged helix-like DNA-binding domain superfamily/Winged helix DNA-binding domain"/>
    <property type="match status" value="1"/>
</dbReference>
<dbReference type="InterPro" id="IPR005158">
    <property type="entry name" value="BTAD"/>
</dbReference>
<reference evidence="2 3" key="1">
    <citation type="submission" date="2016-11" db="EMBL/GenBank/DDBJ databases">
        <authorList>
            <person name="Jaros S."/>
            <person name="Januszkiewicz K."/>
            <person name="Wedrychowicz H."/>
        </authorList>
    </citation>
    <scope>NUCLEOTIDE SEQUENCE [LARGE SCALE GENOMIC DNA]</scope>
    <source>
        <strain evidence="2 3">DSM 19022</strain>
    </source>
</reference>
<dbReference type="GO" id="GO:0006355">
    <property type="term" value="P:regulation of DNA-templated transcription"/>
    <property type="evidence" value="ECO:0007669"/>
    <property type="project" value="InterPro"/>
</dbReference>
<proteinExistence type="predicted"/>
<name>A0A1M6C237_9FIRM</name>
<evidence type="ECO:0000313" key="2">
    <source>
        <dbReference type="EMBL" id="SHI55086.1"/>
    </source>
</evidence>
<feature type="domain" description="Bacterial transcriptional activator" evidence="1">
    <location>
        <begin position="111"/>
        <end position="255"/>
    </location>
</feature>
<dbReference type="AlphaFoldDB" id="A0A1M6C237"/>
<accession>A0A1M6C237</accession>
<dbReference type="EMBL" id="FQZS01000004">
    <property type="protein sequence ID" value="SHI55086.1"/>
    <property type="molecule type" value="Genomic_DNA"/>
</dbReference>
<dbReference type="Proteomes" id="UP000184442">
    <property type="component" value="Unassembled WGS sequence"/>
</dbReference>
<dbReference type="PANTHER" id="PTHR35807">
    <property type="entry name" value="TRANSCRIPTIONAL REGULATOR REDD-RELATED"/>
    <property type="match status" value="1"/>
</dbReference>
<dbReference type="SUPFAM" id="SSF48452">
    <property type="entry name" value="TPR-like"/>
    <property type="match status" value="1"/>
</dbReference>
<dbReference type="SUPFAM" id="SSF46894">
    <property type="entry name" value="C-terminal effector domain of the bipartite response regulators"/>
    <property type="match status" value="1"/>
</dbReference>
<keyword evidence="3" id="KW-1185">Reference proteome</keyword>
<dbReference type="SMART" id="SM01043">
    <property type="entry name" value="BTAD"/>
    <property type="match status" value="1"/>
</dbReference>
<protein>
    <submittedName>
        <fullName evidence="2">Transcriptional regulatory protein, C terminal</fullName>
    </submittedName>
</protein>
<dbReference type="Gene3D" id="1.25.40.10">
    <property type="entry name" value="Tetratricopeptide repeat domain"/>
    <property type="match status" value="1"/>
</dbReference>
<dbReference type="Pfam" id="PF03704">
    <property type="entry name" value="BTAD"/>
    <property type="match status" value="1"/>
</dbReference>
<dbReference type="InterPro" id="IPR011990">
    <property type="entry name" value="TPR-like_helical_dom_sf"/>
</dbReference>
<organism evidence="2 3">
    <name type="scientific">Lutispora thermophila DSM 19022</name>
    <dbReference type="NCBI Taxonomy" id="1122184"/>
    <lineage>
        <taxon>Bacteria</taxon>
        <taxon>Bacillati</taxon>
        <taxon>Bacillota</taxon>
        <taxon>Clostridia</taxon>
        <taxon>Lutisporales</taxon>
        <taxon>Lutisporaceae</taxon>
        <taxon>Lutispora</taxon>
    </lineage>
</organism>
<dbReference type="RefSeq" id="WP_073024483.1">
    <property type="nucleotide sequence ID" value="NZ_FQZS01000004.1"/>
</dbReference>
<dbReference type="InterPro" id="IPR051677">
    <property type="entry name" value="AfsR-DnrI-RedD_regulator"/>
</dbReference>
<evidence type="ECO:0000259" key="1">
    <source>
        <dbReference type="SMART" id="SM01043"/>
    </source>
</evidence>
<dbReference type="GO" id="GO:0003677">
    <property type="term" value="F:DNA binding"/>
    <property type="evidence" value="ECO:0007669"/>
    <property type="project" value="InterPro"/>
</dbReference>
<evidence type="ECO:0000313" key="3">
    <source>
        <dbReference type="Proteomes" id="UP000184442"/>
    </source>
</evidence>